<accession>A0A4P6JY74</accession>
<dbReference type="KEGG" id="kbs:EPA93_32400"/>
<dbReference type="OrthoDB" id="157305at2"/>
<protein>
    <submittedName>
        <fullName evidence="1">Uncharacterized protein</fullName>
    </submittedName>
</protein>
<dbReference type="EMBL" id="CP035758">
    <property type="protein sequence ID" value="QBD80422.1"/>
    <property type="molecule type" value="Genomic_DNA"/>
</dbReference>
<name>A0A4P6JY74_KTERU</name>
<organism evidence="1 2">
    <name type="scientific">Ktedonosporobacter rubrisoli</name>
    <dbReference type="NCBI Taxonomy" id="2509675"/>
    <lineage>
        <taxon>Bacteria</taxon>
        <taxon>Bacillati</taxon>
        <taxon>Chloroflexota</taxon>
        <taxon>Ktedonobacteria</taxon>
        <taxon>Ktedonobacterales</taxon>
        <taxon>Ktedonosporobacteraceae</taxon>
        <taxon>Ktedonosporobacter</taxon>
    </lineage>
</organism>
<evidence type="ECO:0000313" key="1">
    <source>
        <dbReference type="EMBL" id="QBD80422.1"/>
    </source>
</evidence>
<dbReference type="RefSeq" id="WP_129891486.1">
    <property type="nucleotide sequence ID" value="NZ_CP035758.1"/>
</dbReference>
<gene>
    <name evidence="1" type="ORF">EPA93_32400</name>
</gene>
<dbReference type="Proteomes" id="UP000290365">
    <property type="component" value="Chromosome"/>
</dbReference>
<evidence type="ECO:0000313" key="2">
    <source>
        <dbReference type="Proteomes" id="UP000290365"/>
    </source>
</evidence>
<sequence>MSSQVCIKTDKSLQQLATGIQKLLSLPAFTEISFDGESEPYCQFEMLGTLILIRRADEEEREPEVKNYAYSFDLQLTFTESNLDTDTLEYNLQAYYAQLLSYSLDIETACYEKKKVGQHWQIRYCFYRKNPRWDGSILYGEPGWEPAVITSTPGPWRSVLPMF</sequence>
<keyword evidence="2" id="KW-1185">Reference proteome</keyword>
<dbReference type="AlphaFoldDB" id="A0A4P6JY74"/>
<proteinExistence type="predicted"/>
<reference evidence="1 2" key="1">
    <citation type="submission" date="2019-01" db="EMBL/GenBank/DDBJ databases">
        <title>Ktedonosporobacter rubrisoli SCAWS-G2.</title>
        <authorList>
            <person name="Huang Y."/>
            <person name="Yan B."/>
        </authorList>
    </citation>
    <scope>NUCLEOTIDE SEQUENCE [LARGE SCALE GENOMIC DNA]</scope>
    <source>
        <strain evidence="1 2">SCAWS-G2</strain>
    </source>
</reference>